<dbReference type="EMBL" id="QDEB01040522">
    <property type="protein sequence ID" value="RZC38743.1"/>
    <property type="molecule type" value="Genomic_DNA"/>
</dbReference>
<protein>
    <submittedName>
        <fullName evidence="1">Uncharacterized protein</fullName>
    </submittedName>
</protein>
<name>A0A482W1S0_ASBVE</name>
<evidence type="ECO:0000313" key="2">
    <source>
        <dbReference type="Proteomes" id="UP000292052"/>
    </source>
</evidence>
<proteinExistence type="predicted"/>
<evidence type="ECO:0000313" key="1">
    <source>
        <dbReference type="EMBL" id="RZC38743.1"/>
    </source>
</evidence>
<accession>A0A482W1S0</accession>
<reference evidence="1 2" key="1">
    <citation type="submission" date="2017-03" db="EMBL/GenBank/DDBJ databases">
        <title>Genome of the blue death feigning beetle - Asbolus verrucosus.</title>
        <authorList>
            <person name="Rider S.D."/>
        </authorList>
    </citation>
    <scope>NUCLEOTIDE SEQUENCE [LARGE SCALE GENOMIC DNA]</scope>
    <source>
        <strain evidence="1">Butters</strain>
        <tissue evidence="1">Head and leg muscle</tissue>
    </source>
</reference>
<dbReference type="Proteomes" id="UP000292052">
    <property type="component" value="Unassembled WGS sequence"/>
</dbReference>
<organism evidence="1 2">
    <name type="scientific">Asbolus verrucosus</name>
    <name type="common">Desert ironclad beetle</name>
    <dbReference type="NCBI Taxonomy" id="1661398"/>
    <lineage>
        <taxon>Eukaryota</taxon>
        <taxon>Metazoa</taxon>
        <taxon>Ecdysozoa</taxon>
        <taxon>Arthropoda</taxon>
        <taxon>Hexapoda</taxon>
        <taxon>Insecta</taxon>
        <taxon>Pterygota</taxon>
        <taxon>Neoptera</taxon>
        <taxon>Endopterygota</taxon>
        <taxon>Coleoptera</taxon>
        <taxon>Polyphaga</taxon>
        <taxon>Cucujiformia</taxon>
        <taxon>Tenebrionidae</taxon>
        <taxon>Pimeliinae</taxon>
        <taxon>Asbolus</taxon>
    </lineage>
</organism>
<dbReference type="AlphaFoldDB" id="A0A482W1S0"/>
<gene>
    <name evidence="1" type="ORF">BDFB_014686</name>
</gene>
<keyword evidence="2" id="KW-1185">Reference proteome</keyword>
<sequence>MTQKRKHIMLPTSLLGIQLKDFLFC</sequence>
<comment type="caution">
    <text evidence="1">The sequence shown here is derived from an EMBL/GenBank/DDBJ whole genome shotgun (WGS) entry which is preliminary data.</text>
</comment>